<dbReference type="Gene3D" id="3.20.20.210">
    <property type="match status" value="1"/>
</dbReference>
<dbReference type="InterPro" id="IPR038071">
    <property type="entry name" value="UROD/MetE-like_sf"/>
</dbReference>
<gene>
    <name evidence="2" type="ORF">DRZ78_02330</name>
</gene>
<dbReference type="SUPFAM" id="SSF51726">
    <property type="entry name" value="UROD/MetE-like"/>
    <property type="match status" value="1"/>
</dbReference>
<dbReference type="PANTHER" id="PTHR47099:SF1">
    <property type="entry name" value="METHYLCOBAMIDE:COM METHYLTRANSFERASE MTBA"/>
    <property type="match status" value="1"/>
</dbReference>
<evidence type="ECO:0000259" key="1">
    <source>
        <dbReference type="Pfam" id="PF01208"/>
    </source>
</evidence>
<proteinExistence type="predicted"/>
<dbReference type="Pfam" id="PF01208">
    <property type="entry name" value="URO-D"/>
    <property type="match status" value="1"/>
</dbReference>
<dbReference type="GO" id="GO:0006779">
    <property type="term" value="P:porphyrin-containing compound biosynthetic process"/>
    <property type="evidence" value="ECO:0007669"/>
    <property type="project" value="InterPro"/>
</dbReference>
<reference evidence="2 3" key="1">
    <citation type="submission" date="2018-06" db="EMBL/GenBank/DDBJ databases">
        <title>Extensive metabolic versatility and redundancy in microbially diverse, dynamic hydrothermal sediments.</title>
        <authorList>
            <person name="Dombrowski N."/>
            <person name="Teske A."/>
            <person name="Baker B.J."/>
        </authorList>
    </citation>
    <scope>NUCLEOTIDE SEQUENCE [LARGE SCALE GENOMIC DNA]</scope>
    <source>
        <strain evidence="2">B7_G13</strain>
    </source>
</reference>
<dbReference type="InterPro" id="IPR052024">
    <property type="entry name" value="Methanogen_methyltrans"/>
</dbReference>
<comment type="caution">
    <text evidence="2">The sequence shown here is derived from an EMBL/GenBank/DDBJ whole genome shotgun (WGS) entry which is preliminary data.</text>
</comment>
<protein>
    <recommendedName>
        <fullName evidence="1">Uroporphyrinogen decarboxylase (URO-D) domain-containing protein</fullName>
    </recommendedName>
</protein>
<organism evidence="2 3">
    <name type="scientific">Aerophobetes bacterium</name>
    <dbReference type="NCBI Taxonomy" id="2030807"/>
    <lineage>
        <taxon>Bacteria</taxon>
        <taxon>Candidatus Aerophobota</taxon>
    </lineage>
</organism>
<evidence type="ECO:0000313" key="3">
    <source>
        <dbReference type="Proteomes" id="UP000277457"/>
    </source>
</evidence>
<dbReference type="EMBL" id="QMPY01000066">
    <property type="protein sequence ID" value="RLE07804.1"/>
    <property type="molecule type" value="Genomic_DNA"/>
</dbReference>
<dbReference type="Proteomes" id="UP000277457">
    <property type="component" value="Unassembled WGS sequence"/>
</dbReference>
<accession>A0A662D1J3</accession>
<dbReference type="AlphaFoldDB" id="A0A662D1J3"/>
<evidence type="ECO:0000313" key="2">
    <source>
        <dbReference type="EMBL" id="RLE07804.1"/>
    </source>
</evidence>
<dbReference type="GO" id="GO:0004853">
    <property type="term" value="F:uroporphyrinogen decarboxylase activity"/>
    <property type="evidence" value="ECO:0007669"/>
    <property type="project" value="InterPro"/>
</dbReference>
<dbReference type="InterPro" id="IPR000257">
    <property type="entry name" value="Uroporphyrinogen_deCOase"/>
</dbReference>
<sequence length="375" mass="44256">MYFNSLNFRERIMATYMKKRVDKIVWQPRIEHWYDVRKVRGTIPEKYKNKGILEIYDDLGASVRYYYGSTTDISSPKTYIKFEYTKGVKVREIRKNNDVYVIYETPIGQLRGKKRLGEWETSWHYVEHPVKNISDLRILEYIVKNTKARFDYEFYEEAENKVNYRGVIQFYWERGPFQRLLLEYMGVENTIYAFHDYPKRMEEYLKIAEEAEDQLYEVLAKCPVFSLNFGENIDARFDPPKVFNKYLVPYYKKRVAQLHKAGKFCFIHMDGALKPLLPYINDAGFDGIEGATPLPQGDVTLEELKEALGDTILIDGIPMLLFLPHYSYKELEEYTIKVLNLFSPNLILGISDEISPPGDIEKVRFVSQIVESFKI</sequence>
<feature type="domain" description="Uroporphyrinogen decarboxylase (URO-D)" evidence="1">
    <location>
        <begin position="186"/>
        <end position="371"/>
    </location>
</feature>
<name>A0A662D1J3_UNCAE</name>
<dbReference type="PANTHER" id="PTHR47099">
    <property type="entry name" value="METHYLCOBAMIDE:COM METHYLTRANSFERASE MTBA"/>
    <property type="match status" value="1"/>
</dbReference>